<organism evidence="1 2">
    <name type="scientific">Exidia glandulosa HHB12029</name>
    <dbReference type="NCBI Taxonomy" id="1314781"/>
    <lineage>
        <taxon>Eukaryota</taxon>
        <taxon>Fungi</taxon>
        <taxon>Dikarya</taxon>
        <taxon>Basidiomycota</taxon>
        <taxon>Agaricomycotina</taxon>
        <taxon>Agaricomycetes</taxon>
        <taxon>Auriculariales</taxon>
        <taxon>Exidiaceae</taxon>
        <taxon>Exidia</taxon>
    </lineage>
</organism>
<protein>
    <submittedName>
        <fullName evidence="1">Uncharacterized protein</fullName>
    </submittedName>
</protein>
<sequence>MRCGVAPYTRARKKRKRSAGFRVPYAGHVPGNRYLEDSAAVDQPGDGLGSCRRR</sequence>
<dbReference type="Proteomes" id="UP000077266">
    <property type="component" value="Unassembled WGS sequence"/>
</dbReference>
<keyword evidence="2" id="KW-1185">Reference proteome</keyword>
<dbReference type="AlphaFoldDB" id="A0A165KBW4"/>
<gene>
    <name evidence="1" type="ORF">EXIGLDRAFT_733926</name>
</gene>
<proteinExistence type="predicted"/>
<accession>A0A165KBW4</accession>
<dbReference type="EMBL" id="KV425947">
    <property type="protein sequence ID" value="KZV96103.1"/>
    <property type="molecule type" value="Genomic_DNA"/>
</dbReference>
<dbReference type="InParanoid" id="A0A165KBW4"/>
<reference evidence="1 2" key="1">
    <citation type="journal article" date="2016" name="Mol. Biol. Evol.">
        <title>Comparative Genomics of Early-Diverging Mushroom-Forming Fungi Provides Insights into the Origins of Lignocellulose Decay Capabilities.</title>
        <authorList>
            <person name="Nagy L.G."/>
            <person name="Riley R."/>
            <person name="Tritt A."/>
            <person name="Adam C."/>
            <person name="Daum C."/>
            <person name="Floudas D."/>
            <person name="Sun H."/>
            <person name="Yadav J.S."/>
            <person name="Pangilinan J."/>
            <person name="Larsson K.H."/>
            <person name="Matsuura K."/>
            <person name="Barry K."/>
            <person name="Labutti K."/>
            <person name="Kuo R."/>
            <person name="Ohm R.A."/>
            <person name="Bhattacharya S.S."/>
            <person name="Shirouzu T."/>
            <person name="Yoshinaga Y."/>
            <person name="Martin F.M."/>
            <person name="Grigoriev I.V."/>
            <person name="Hibbett D.S."/>
        </authorList>
    </citation>
    <scope>NUCLEOTIDE SEQUENCE [LARGE SCALE GENOMIC DNA]</scope>
    <source>
        <strain evidence="1 2">HHB12029</strain>
    </source>
</reference>
<evidence type="ECO:0000313" key="2">
    <source>
        <dbReference type="Proteomes" id="UP000077266"/>
    </source>
</evidence>
<evidence type="ECO:0000313" key="1">
    <source>
        <dbReference type="EMBL" id="KZV96103.1"/>
    </source>
</evidence>
<name>A0A165KBW4_EXIGL</name>